<dbReference type="InterPro" id="IPR010255">
    <property type="entry name" value="Haem_peroxidase_sf"/>
</dbReference>
<dbReference type="InterPro" id="IPR003995">
    <property type="entry name" value="RTX_toxin_determinant-A"/>
</dbReference>
<dbReference type="GO" id="GO:0005576">
    <property type="term" value="C:extracellular region"/>
    <property type="evidence" value="ECO:0007669"/>
    <property type="project" value="UniProtKB-SubCell"/>
</dbReference>
<dbReference type="EMBL" id="LJOW01000007">
    <property type="protein sequence ID" value="OBQ45180.1"/>
    <property type="molecule type" value="Genomic_DNA"/>
</dbReference>
<dbReference type="Gene3D" id="1.10.640.10">
    <property type="entry name" value="Haem peroxidase domain superfamily, animal type"/>
    <property type="match status" value="1"/>
</dbReference>
<dbReference type="InterPro" id="IPR018511">
    <property type="entry name" value="Hemolysin-typ_Ca-bd_CS"/>
</dbReference>
<sequence>MGVKSYCYKSVYNSVVDSFTFNDIEFIDYQWQVYKIYDNKPSTAILPGPLNAVGAKPTSGFRSLNGTDQQLFDIPQSPTQTTSSLQIASTTDIRYHAGATNTLFRNLTASNFSSYTGGFTINFATGSVNYTAAYVADYSIRGNLIFDAQPRLISNLISNQTGKSSFETLDNPYAREWTQSGTRTGLGRVSQNNNTRHETILTGSNPLPNSDFFAIFGQYHDHGLDFLDKGNDGTVLIPLLPGDQLYKAGSTTNFMALSRGNTVRVRLGEGSKDSLLTELGLDQYALTQTWDVDNENAAVGRVGFTTIANGGNVVLNDQIITIPTGSTLNQVVDAFNKQSPFTGVIASIGSNAVLKLSPRNGKSFNFTSAFVDLNQTYGSTFSHGIFLREYKANGDLTGAMLTGSNNGIARWTDLKNNALQIGLVIHDIDVSSVPLVEVIPVGKPGAGRLGFVTLNKISGEKGYIFDTALLTADSVLVKSGSAFMIDLANNWRGATRPAGESQFNANGDLKDASVLNLHTVGGDGRANENLGLTSLHQIFANAHNAILEQLEVNISEYQKLNRGFTMSGEEKLEAAKLVTEQFYQHHVFQEYARRITPDLGAFAGVSAGFNPSILAEFASSTFRFGHSQLSETLAMANINPETGIALTEGKKDIPLLQAFLAPQLYTDKSAAEIVAGTSNQVGNLTDEYVTNTLRNALVGLPLDLAALNIGRGQDSGISSLNQARREMQAFLRNIRLTPGTTATNQTNNGIDARLAAQEANLRPYVSWRDFGNHLLHSNSLKGFIMAYSRDAILSSYSNNTSLNYWNNLQASNNAADASTYVAALSSAADAAILDNNFMGNAWTGTSVNALDPNYQGTSGNQDFQKISLWIGGLAEARVPGGMLGPTHNFIYSYQMQQLERGDENYYLSKLGGTDLLASIQGKVLADLVMESTGVRHLYHKIFAVNDADYELDSESNLEFNSNAALSAATKTVTDIFGVSQTVGLAGYVNDVFIGNGGNYLDARGELNPNGIGNASEMFGGTDDADTIKGLGGDDCIWGDGGNDVAYGGTGNDFIDGGTGNDNIFGEAGNDLLRGGDGNDDMFGGSENDDMYGGEGNDFIDGGTGSDDINGQAGNDQLFGGDDVDTLKGGEGNDKLYGEAGSDVLTGGMGNDSFYFDQPLATTGIDRITDFSPNLDKLVLSSVIYSQLSINGIGVNQFESIAGSSTANVIAEATRSSTRIVYNSNNGSLSYDIDGAGTSPGVQIATLSKFNAYFPSDVLSAQALFPILTASDFIIIG</sequence>
<keyword evidence="8" id="KW-0325">Glycoprotein</keyword>
<dbReference type="Pfam" id="PF00353">
    <property type="entry name" value="HemolysinCabind"/>
    <property type="match status" value="3"/>
</dbReference>
<dbReference type="PROSITE" id="PS00330">
    <property type="entry name" value="HEMOLYSIN_CALCIUM"/>
    <property type="match status" value="2"/>
</dbReference>
<dbReference type="GO" id="GO:0020037">
    <property type="term" value="F:heme binding"/>
    <property type="evidence" value="ECO:0007669"/>
    <property type="project" value="InterPro"/>
</dbReference>
<dbReference type="SUPFAM" id="SSF48113">
    <property type="entry name" value="Heme-dependent peroxidases"/>
    <property type="match status" value="1"/>
</dbReference>
<evidence type="ECO:0000256" key="4">
    <source>
        <dbReference type="ARBA" id="ARBA00022656"/>
    </source>
</evidence>
<dbReference type="GO" id="GO:0090729">
    <property type="term" value="F:toxin activity"/>
    <property type="evidence" value="ECO:0007669"/>
    <property type="project" value="UniProtKB-KW"/>
</dbReference>
<dbReference type="PATRIC" id="fig|1710896.3.peg.135"/>
<dbReference type="GO" id="GO:0004601">
    <property type="term" value="F:peroxidase activity"/>
    <property type="evidence" value="ECO:0007669"/>
    <property type="project" value="InterPro"/>
</dbReference>
<keyword evidence="6" id="KW-0843">Virulence</keyword>
<protein>
    <recommendedName>
        <fullName evidence="11">Heme peroxidase</fullName>
    </recommendedName>
</protein>
<dbReference type="PANTHER" id="PTHR11475">
    <property type="entry name" value="OXIDASE/PEROXIDASE"/>
    <property type="match status" value="1"/>
</dbReference>
<keyword evidence="5" id="KW-0677">Repeat</keyword>
<dbReference type="InterPro" id="IPR011049">
    <property type="entry name" value="Serralysin-like_metalloprot_C"/>
</dbReference>
<name>A0A1B7X7B9_APHFL</name>
<dbReference type="GO" id="GO:0006979">
    <property type="term" value="P:response to oxidative stress"/>
    <property type="evidence" value="ECO:0007669"/>
    <property type="project" value="InterPro"/>
</dbReference>
<evidence type="ECO:0000256" key="3">
    <source>
        <dbReference type="ARBA" id="ARBA00022525"/>
    </source>
</evidence>
<evidence type="ECO:0000256" key="2">
    <source>
        <dbReference type="ARBA" id="ARBA00004613"/>
    </source>
</evidence>
<dbReference type="PRINTS" id="PR01488">
    <property type="entry name" value="RTXTOXINA"/>
</dbReference>
<dbReference type="Pfam" id="PF03098">
    <property type="entry name" value="An_peroxidase"/>
    <property type="match status" value="2"/>
</dbReference>
<reference evidence="9 10" key="1">
    <citation type="submission" date="2015-09" db="EMBL/GenBank/DDBJ databases">
        <title>Aphanizomenon flos-aquae WA102.</title>
        <authorList>
            <person name="Driscoll C."/>
        </authorList>
    </citation>
    <scope>NUCLEOTIDE SEQUENCE [LARGE SCALE GENOMIC DNA]</scope>
    <source>
        <strain evidence="9">WA102</strain>
    </source>
</reference>
<dbReference type="PROSITE" id="PS50292">
    <property type="entry name" value="PEROXIDASE_3"/>
    <property type="match status" value="1"/>
</dbReference>
<dbReference type="InterPro" id="IPR001343">
    <property type="entry name" value="Hemolysn_Ca-bd"/>
</dbReference>
<keyword evidence="7" id="KW-0472">Membrane</keyword>
<evidence type="ECO:0000313" key="10">
    <source>
        <dbReference type="Proteomes" id="UP000092093"/>
    </source>
</evidence>
<evidence type="ECO:0008006" key="11">
    <source>
        <dbReference type="Google" id="ProtNLM"/>
    </source>
</evidence>
<accession>A0A1B7X7B9</accession>
<dbReference type="InterPro" id="IPR037120">
    <property type="entry name" value="Haem_peroxidase_sf_animal"/>
</dbReference>
<comment type="caution">
    <text evidence="9">The sequence shown here is derived from an EMBL/GenBank/DDBJ whole genome shotgun (WGS) entry which is preliminary data.</text>
</comment>
<dbReference type="GO" id="GO:0005509">
    <property type="term" value="F:calcium ion binding"/>
    <property type="evidence" value="ECO:0007669"/>
    <property type="project" value="InterPro"/>
</dbReference>
<evidence type="ECO:0000313" key="9">
    <source>
        <dbReference type="EMBL" id="OBQ45180.1"/>
    </source>
</evidence>
<evidence type="ECO:0000256" key="5">
    <source>
        <dbReference type="ARBA" id="ARBA00022737"/>
    </source>
</evidence>
<evidence type="ECO:0000256" key="8">
    <source>
        <dbReference type="ARBA" id="ARBA00023180"/>
    </source>
</evidence>
<keyword evidence="3" id="KW-0964">Secreted</keyword>
<gene>
    <name evidence="9" type="ORF">AN484_02880</name>
</gene>
<keyword evidence="4" id="KW-0800">Toxin</keyword>
<dbReference type="PANTHER" id="PTHR11475:SF4">
    <property type="entry name" value="CHORION PEROXIDASE"/>
    <property type="match status" value="1"/>
</dbReference>
<evidence type="ECO:0000256" key="6">
    <source>
        <dbReference type="ARBA" id="ARBA00023026"/>
    </source>
</evidence>
<proteinExistence type="predicted"/>
<comment type="subcellular location">
    <subcellularLocation>
        <location evidence="1">Membrane</location>
    </subcellularLocation>
    <subcellularLocation>
        <location evidence="2">Secreted</location>
    </subcellularLocation>
</comment>
<dbReference type="PRINTS" id="PR00313">
    <property type="entry name" value="CABNDNGRPT"/>
</dbReference>
<organism evidence="9 10">
    <name type="scientific">Aphanizomenon flos-aquae WA102</name>
    <dbReference type="NCBI Taxonomy" id="1710896"/>
    <lineage>
        <taxon>Bacteria</taxon>
        <taxon>Bacillati</taxon>
        <taxon>Cyanobacteriota</taxon>
        <taxon>Cyanophyceae</taxon>
        <taxon>Nostocales</taxon>
        <taxon>Aphanizomenonaceae</taxon>
        <taxon>Aphanizomenon</taxon>
    </lineage>
</organism>
<dbReference type="AlphaFoldDB" id="A0A1B7X7B9"/>
<evidence type="ECO:0000256" key="7">
    <source>
        <dbReference type="ARBA" id="ARBA00023136"/>
    </source>
</evidence>
<dbReference type="InterPro" id="IPR019791">
    <property type="entry name" value="Haem_peroxidase_animal"/>
</dbReference>
<dbReference type="GO" id="GO:0016020">
    <property type="term" value="C:membrane"/>
    <property type="evidence" value="ECO:0007669"/>
    <property type="project" value="UniProtKB-SubCell"/>
</dbReference>
<dbReference type="Gene3D" id="2.150.10.10">
    <property type="entry name" value="Serralysin-like metalloprotease, C-terminal"/>
    <property type="match status" value="1"/>
</dbReference>
<dbReference type="Proteomes" id="UP000092093">
    <property type="component" value="Unassembled WGS sequence"/>
</dbReference>
<evidence type="ECO:0000256" key="1">
    <source>
        <dbReference type="ARBA" id="ARBA00004370"/>
    </source>
</evidence>
<dbReference type="SUPFAM" id="SSF51120">
    <property type="entry name" value="beta-Roll"/>
    <property type="match status" value="1"/>
</dbReference>